<evidence type="ECO:0000256" key="1">
    <source>
        <dbReference type="ARBA" id="ARBA00006432"/>
    </source>
</evidence>
<dbReference type="Gene3D" id="3.40.50.12780">
    <property type="entry name" value="N-terminal domain of ligase-like"/>
    <property type="match status" value="1"/>
</dbReference>
<evidence type="ECO:0000259" key="4">
    <source>
        <dbReference type="Pfam" id="PF13193"/>
    </source>
</evidence>
<proteinExistence type="inferred from homology"/>
<sequence length="503" mass="54891">MSQITQRLTQHLQQASSQKIIKDESQGRWFNGTELAGDVAQLVDLFRQQTIGHGDVVFVCLPNSAVYPVLTQAIWEVGAVMHPVAATTPAGELQAALNEQTYAATIVSDHLLPAAQAGRPTRLVELLLNTVDHLAVVRNQAVTGHPVADPGEDDLGLILNTSGTTGKPKRVGLTHRLLWNGAQHDIASHRLTAADTTLITMPMFHINAQVVSVLSTRLSGGKLVITPKFSAHNFWPQVQANGVTWASVVPTIINILLINPAARASYTGQQPLRFVRCSSFSLPRQKLTQFEHDYQTRVLEGYGMTETASQCTLNPFDAPKIGSAGRPVGTEMAVLCSGHFEKTANQIGEIAVKGDHVITRYLDPHPDAFQDGWFLTGDLGYFDADGYLFITGRKKDIISVGGEKVAPVHVENVLSQLAFVKEVTVIGTPDDLYGERVTAVIIGRPGDQERQRQAIFTQAQQQLATYEQPKQVLFVRDYPRNATGKVLRPQLRRQLVAELGAGA</sequence>
<dbReference type="PROSITE" id="PS00455">
    <property type="entry name" value="AMP_BINDING"/>
    <property type="match status" value="1"/>
</dbReference>
<dbReference type="InterPro" id="IPR045851">
    <property type="entry name" value="AMP-bd_C_sf"/>
</dbReference>
<dbReference type="AlphaFoldDB" id="A0A0F3RU25"/>
<dbReference type="InterPro" id="IPR000873">
    <property type="entry name" value="AMP-dep_synth/lig_dom"/>
</dbReference>
<protein>
    <submittedName>
        <fullName evidence="5">Acyl-CoA synthetase</fullName>
    </submittedName>
</protein>
<evidence type="ECO:0000256" key="2">
    <source>
        <dbReference type="ARBA" id="ARBA00022598"/>
    </source>
</evidence>
<evidence type="ECO:0000259" key="3">
    <source>
        <dbReference type="Pfam" id="PF00501"/>
    </source>
</evidence>
<dbReference type="PANTHER" id="PTHR43201:SF5">
    <property type="entry name" value="MEDIUM-CHAIN ACYL-COA LIGASE ACSF2, MITOCHONDRIAL"/>
    <property type="match status" value="1"/>
</dbReference>
<dbReference type="Proteomes" id="UP000033491">
    <property type="component" value="Unassembled WGS sequence"/>
</dbReference>
<dbReference type="InterPro" id="IPR020845">
    <property type="entry name" value="AMP-binding_CS"/>
</dbReference>
<keyword evidence="2" id="KW-0436">Ligase</keyword>
<feature type="domain" description="AMP-dependent synthetase/ligase" evidence="3">
    <location>
        <begin position="21"/>
        <end position="362"/>
    </location>
</feature>
<dbReference type="InterPro" id="IPR025110">
    <property type="entry name" value="AMP-bd_C"/>
</dbReference>
<feature type="domain" description="AMP-binding enzyme C-terminal" evidence="4">
    <location>
        <begin position="410"/>
        <end position="485"/>
    </location>
</feature>
<dbReference type="RefSeq" id="WP_045806621.1">
    <property type="nucleotide sequence ID" value="NZ_JZCR01000006.1"/>
</dbReference>
<dbReference type="OrthoDB" id="9762242at2"/>
<comment type="similarity">
    <text evidence="1">Belongs to the ATP-dependent AMP-binding enzyme family.</text>
</comment>
<dbReference type="GO" id="GO:0031956">
    <property type="term" value="F:medium-chain fatty acid-CoA ligase activity"/>
    <property type="evidence" value="ECO:0007669"/>
    <property type="project" value="TreeGrafter"/>
</dbReference>
<dbReference type="SUPFAM" id="SSF56801">
    <property type="entry name" value="Acetyl-CoA synthetase-like"/>
    <property type="match status" value="1"/>
</dbReference>
<comment type="caution">
    <text evidence="5">The sequence shown here is derived from an EMBL/GenBank/DDBJ whole genome shotgun (WGS) entry which is preliminary data.</text>
</comment>
<dbReference type="GO" id="GO:0006631">
    <property type="term" value="P:fatty acid metabolic process"/>
    <property type="evidence" value="ECO:0007669"/>
    <property type="project" value="TreeGrafter"/>
</dbReference>
<dbReference type="PATRIC" id="fig|216463.3.peg.2361"/>
<gene>
    <name evidence="5" type="ORF">VC81_02715</name>
</gene>
<reference evidence="5 6" key="1">
    <citation type="submission" date="2015-03" db="EMBL/GenBank/DDBJ databases">
        <authorList>
            <person name="Zheng J."/>
            <person name="Ganezle M."/>
        </authorList>
    </citation>
    <scope>NUCLEOTIDE SEQUENCE [LARGE SCALE GENOMIC DNA]</scope>
    <source>
        <strain evidence="5 6">LP38</strain>
    </source>
</reference>
<organism evidence="5 6">
    <name type="scientific">Levilactobacillus spicheri</name>
    <dbReference type="NCBI Taxonomy" id="216463"/>
    <lineage>
        <taxon>Bacteria</taxon>
        <taxon>Bacillati</taxon>
        <taxon>Bacillota</taxon>
        <taxon>Bacilli</taxon>
        <taxon>Lactobacillales</taxon>
        <taxon>Lactobacillaceae</taxon>
        <taxon>Levilactobacillus</taxon>
    </lineage>
</organism>
<dbReference type="Gene3D" id="3.30.300.30">
    <property type="match status" value="1"/>
</dbReference>
<dbReference type="PANTHER" id="PTHR43201">
    <property type="entry name" value="ACYL-COA SYNTHETASE"/>
    <property type="match status" value="1"/>
</dbReference>
<dbReference type="STRING" id="216463.VC81_02715"/>
<evidence type="ECO:0000313" key="5">
    <source>
        <dbReference type="EMBL" id="KJW13395.1"/>
    </source>
</evidence>
<dbReference type="InterPro" id="IPR042099">
    <property type="entry name" value="ANL_N_sf"/>
</dbReference>
<dbReference type="EMBL" id="JZCR01000006">
    <property type="protein sequence ID" value="KJW13395.1"/>
    <property type="molecule type" value="Genomic_DNA"/>
</dbReference>
<name>A0A0F3RU25_9LACO</name>
<accession>A0A0F3RU25</accession>
<evidence type="ECO:0000313" key="6">
    <source>
        <dbReference type="Proteomes" id="UP000033491"/>
    </source>
</evidence>
<dbReference type="Pfam" id="PF00501">
    <property type="entry name" value="AMP-binding"/>
    <property type="match status" value="1"/>
</dbReference>
<dbReference type="Pfam" id="PF13193">
    <property type="entry name" value="AMP-binding_C"/>
    <property type="match status" value="1"/>
</dbReference>